<feature type="compositionally biased region" description="Basic and acidic residues" evidence="1">
    <location>
        <begin position="249"/>
        <end position="265"/>
    </location>
</feature>
<dbReference type="EnsemblPlants" id="Pp3c13_23380V3.1">
    <property type="protein sequence ID" value="Pp3c13_23380V3.1"/>
    <property type="gene ID" value="Pp3c13_23380"/>
</dbReference>
<proteinExistence type="predicted"/>
<dbReference type="AlphaFoldDB" id="A0A2K1JN11"/>
<evidence type="ECO:0000313" key="4">
    <source>
        <dbReference type="Proteomes" id="UP000006727"/>
    </source>
</evidence>
<reference evidence="2 4" key="1">
    <citation type="journal article" date="2008" name="Science">
        <title>The Physcomitrella genome reveals evolutionary insights into the conquest of land by plants.</title>
        <authorList>
            <person name="Rensing S."/>
            <person name="Lang D."/>
            <person name="Zimmer A."/>
            <person name="Terry A."/>
            <person name="Salamov A."/>
            <person name="Shapiro H."/>
            <person name="Nishiyama T."/>
            <person name="Perroud P.-F."/>
            <person name="Lindquist E."/>
            <person name="Kamisugi Y."/>
            <person name="Tanahashi T."/>
            <person name="Sakakibara K."/>
            <person name="Fujita T."/>
            <person name="Oishi K."/>
            <person name="Shin-I T."/>
            <person name="Kuroki Y."/>
            <person name="Toyoda A."/>
            <person name="Suzuki Y."/>
            <person name="Hashimoto A."/>
            <person name="Yamaguchi K."/>
            <person name="Sugano A."/>
            <person name="Kohara Y."/>
            <person name="Fujiyama A."/>
            <person name="Anterola A."/>
            <person name="Aoki S."/>
            <person name="Ashton N."/>
            <person name="Barbazuk W.B."/>
            <person name="Barker E."/>
            <person name="Bennetzen J."/>
            <person name="Bezanilla M."/>
            <person name="Blankenship R."/>
            <person name="Cho S.H."/>
            <person name="Dutcher S."/>
            <person name="Estelle M."/>
            <person name="Fawcett J.A."/>
            <person name="Gundlach H."/>
            <person name="Hanada K."/>
            <person name="Heyl A."/>
            <person name="Hicks K.A."/>
            <person name="Hugh J."/>
            <person name="Lohr M."/>
            <person name="Mayer K."/>
            <person name="Melkozernov A."/>
            <person name="Murata T."/>
            <person name="Nelson D."/>
            <person name="Pils B."/>
            <person name="Prigge M."/>
            <person name="Reiss B."/>
            <person name="Renner T."/>
            <person name="Rombauts S."/>
            <person name="Rushton P."/>
            <person name="Sanderfoot A."/>
            <person name="Schween G."/>
            <person name="Shiu S.-H."/>
            <person name="Stueber K."/>
            <person name="Theodoulou F.L."/>
            <person name="Tu H."/>
            <person name="Van de Peer Y."/>
            <person name="Verrier P.J."/>
            <person name="Waters E."/>
            <person name="Wood A."/>
            <person name="Yang L."/>
            <person name="Cove D."/>
            <person name="Cuming A."/>
            <person name="Hasebe M."/>
            <person name="Lucas S."/>
            <person name="Mishler D.B."/>
            <person name="Reski R."/>
            <person name="Grigoriev I."/>
            <person name="Quatrano R.S."/>
            <person name="Boore J.L."/>
        </authorList>
    </citation>
    <scope>NUCLEOTIDE SEQUENCE [LARGE SCALE GENOMIC DNA]</scope>
    <source>
        <strain evidence="3 4">cv. Gransden 2004</strain>
    </source>
</reference>
<organism evidence="2">
    <name type="scientific">Physcomitrium patens</name>
    <name type="common">Spreading-leaved earth moss</name>
    <name type="synonym">Physcomitrella patens</name>
    <dbReference type="NCBI Taxonomy" id="3218"/>
    <lineage>
        <taxon>Eukaryota</taxon>
        <taxon>Viridiplantae</taxon>
        <taxon>Streptophyta</taxon>
        <taxon>Embryophyta</taxon>
        <taxon>Bryophyta</taxon>
        <taxon>Bryophytina</taxon>
        <taxon>Bryopsida</taxon>
        <taxon>Funariidae</taxon>
        <taxon>Funariales</taxon>
        <taxon>Funariaceae</taxon>
        <taxon>Physcomitrium</taxon>
    </lineage>
</organism>
<dbReference type="InParanoid" id="A0A2K1JN11"/>
<evidence type="ECO:0000313" key="3">
    <source>
        <dbReference type="EnsemblPlants" id="Pp3c13_23380V3.1"/>
    </source>
</evidence>
<protein>
    <submittedName>
        <fullName evidence="2 3">Uncharacterized protein</fullName>
    </submittedName>
</protein>
<name>A0A2K1JN11_PHYPA</name>
<dbReference type="Gramene" id="Pp3c13_23380V3.1">
    <property type="protein sequence ID" value="Pp3c13_23380V3.1"/>
    <property type="gene ID" value="Pp3c13_23380"/>
</dbReference>
<evidence type="ECO:0000256" key="1">
    <source>
        <dbReference type="SAM" id="MobiDB-lite"/>
    </source>
</evidence>
<sequence length="390" mass="43358">MGCGVSKDDIAEPRPMRSDGRSHKFQFVSKAALKPNILETYALDSTYVSLLHIPSSGINNPPPTSVFINTPDEDTSVENESYLDPSFAFPFKMRVEEVNDNTPNTTALAALSGEKEAKTSKTEEKDKTNENVHKRIETIFIHDEALSTERCEDCSTCPLDMLSEAAILQDLRNTSPGEESDAGITRWLESTYEKEVYQSDQEQKLEGIKESEDFQEPAEPNEPAELDVVNHEKEHADEVSAAFLTENSKQQEKHMQHEQLKRQDQIPDDSADANKIWSGSEFKKTKLPPLAIVSSTLIEIPSNPFTKPALPTSTKHGFLEVEVPTVCETEKYEDHSAGTVTMVLEPAESINGDNSDESSTITEHSEGTPTPATKSPTRCEWRTPLCDLPD</sequence>
<gene>
    <name evidence="2" type="ORF">PHYPA_017753</name>
</gene>
<feature type="region of interest" description="Disordered" evidence="1">
    <location>
        <begin position="1"/>
        <end position="21"/>
    </location>
</feature>
<dbReference type="PaxDb" id="3218-PP1S37_219V6.1"/>
<feature type="region of interest" description="Disordered" evidence="1">
    <location>
        <begin position="347"/>
        <end position="390"/>
    </location>
</feature>
<reference evidence="3" key="3">
    <citation type="submission" date="2020-12" db="UniProtKB">
        <authorList>
            <consortium name="EnsemblPlants"/>
        </authorList>
    </citation>
    <scope>IDENTIFICATION</scope>
</reference>
<evidence type="ECO:0000313" key="2">
    <source>
        <dbReference type="EMBL" id="PNR42921.1"/>
    </source>
</evidence>
<feature type="region of interest" description="Disordered" evidence="1">
    <location>
        <begin position="248"/>
        <end position="271"/>
    </location>
</feature>
<feature type="compositionally biased region" description="Polar residues" evidence="1">
    <location>
        <begin position="351"/>
        <end position="376"/>
    </location>
</feature>
<reference evidence="2 4" key="2">
    <citation type="journal article" date="2018" name="Plant J.">
        <title>The Physcomitrella patens chromosome-scale assembly reveals moss genome structure and evolution.</title>
        <authorList>
            <person name="Lang D."/>
            <person name="Ullrich K.K."/>
            <person name="Murat F."/>
            <person name="Fuchs J."/>
            <person name="Jenkins J."/>
            <person name="Haas F.B."/>
            <person name="Piednoel M."/>
            <person name="Gundlach H."/>
            <person name="Van Bel M."/>
            <person name="Meyberg R."/>
            <person name="Vives C."/>
            <person name="Morata J."/>
            <person name="Symeonidi A."/>
            <person name="Hiss M."/>
            <person name="Muchero W."/>
            <person name="Kamisugi Y."/>
            <person name="Saleh O."/>
            <person name="Blanc G."/>
            <person name="Decker E.L."/>
            <person name="van Gessel N."/>
            <person name="Grimwood J."/>
            <person name="Hayes R.D."/>
            <person name="Graham S.W."/>
            <person name="Gunter L.E."/>
            <person name="McDaniel S.F."/>
            <person name="Hoernstein S.N.W."/>
            <person name="Larsson A."/>
            <person name="Li F.W."/>
            <person name="Perroud P.F."/>
            <person name="Phillips J."/>
            <person name="Ranjan P."/>
            <person name="Rokshar D.S."/>
            <person name="Rothfels C.J."/>
            <person name="Schneider L."/>
            <person name="Shu S."/>
            <person name="Stevenson D.W."/>
            <person name="Thummler F."/>
            <person name="Tillich M."/>
            <person name="Villarreal Aguilar J.C."/>
            <person name="Widiez T."/>
            <person name="Wong G.K."/>
            <person name="Wymore A."/>
            <person name="Zhang Y."/>
            <person name="Zimmer A.D."/>
            <person name="Quatrano R.S."/>
            <person name="Mayer K.F.X."/>
            <person name="Goodstein D."/>
            <person name="Casacuberta J.M."/>
            <person name="Vandepoele K."/>
            <person name="Reski R."/>
            <person name="Cuming A.C."/>
            <person name="Tuskan G.A."/>
            <person name="Maumus F."/>
            <person name="Salse J."/>
            <person name="Schmutz J."/>
            <person name="Rensing S.A."/>
        </authorList>
    </citation>
    <scope>NUCLEOTIDE SEQUENCE [LARGE SCALE GENOMIC DNA]</scope>
    <source>
        <strain evidence="3 4">cv. Gransden 2004</strain>
    </source>
</reference>
<keyword evidence="4" id="KW-1185">Reference proteome</keyword>
<accession>A0A2K1JN11</accession>
<dbReference type="Proteomes" id="UP000006727">
    <property type="component" value="Chromosome 13"/>
</dbReference>
<dbReference type="EMBL" id="ABEU02000013">
    <property type="protein sequence ID" value="PNR42921.1"/>
    <property type="molecule type" value="Genomic_DNA"/>
</dbReference>